<feature type="chain" id="PRO_5011546125" evidence="2">
    <location>
        <begin position="26"/>
        <end position="486"/>
    </location>
</feature>
<proteinExistence type="predicted"/>
<keyword evidence="1" id="KW-0378">Hydrolase</keyword>
<evidence type="ECO:0000256" key="1">
    <source>
        <dbReference type="ARBA" id="ARBA00022801"/>
    </source>
</evidence>
<dbReference type="AlphaFoldDB" id="A0A1G7WZG1"/>
<keyword evidence="2" id="KW-0732">Signal</keyword>
<sequence length="486" mass="54134">MQLTTLLKPLLTSLLSCTLILNSFADVRLPTLVGSNMVLQRNKPLNIWGWGDKGEKVTVTFRNVTFTAITAANGQWKVKIPAQIAGGPYTMTISGHNTIKLDNILVGDVWVASGQSNMEMPVKGWGKVLNYEQEIAAANYPQIRFFQAKHVTSTTPKDDITAWDGNWQVCSPQSVPEFSSVGYFFAREIYGHEHIPVGVIHSSWGGTVAEAWTSGESLKTMPAFADTVKAYEQLTPPQSPSNPNKPTLLYNAMIHPLLPYAIRGVIWYQGEANVGRAYQYRELFPLMIKDWRKQWKIGDFPFFFVQLANFTEKKEQPVESDWAELREAQLKTLSVPNTGMASAIDIGDDKDIHPKNKQEVARRLSLIARARVYGEKIPYSGPIYQLKTISGNKVYIAFNHKDDGLVVKGGSKLKGFEIAGADKKFHWAEASIVGDRVMVTSPEVEMPVAVRYNWSNNPSGNLYNGAGLPASPFRTDDFHGVTYGKQ</sequence>
<dbReference type="SUPFAM" id="SSF52266">
    <property type="entry name" value="SGNH hydrolase"/>
    <property type="match status" value="1"/>
</dbReference>
<dbReference type="STRING" id="104663.SAMN04488121_106233"/>
<dbReference type="OrthoDB" id="9816001at2"/>
<dbReference type="GO" id="GO:0005975">
    <property type="term" value="P:carbohydrate metabolic process"/>
    <property type="evidence" value="ECO:0007669"/>
    <property type="project" value="TreeGrafter"/>
</dbReference>
<name>A0A1G7WZG1_CHIFI</name>
<accession>A0A1G7WZG1</accession>
<evidence type="ECO:0000313" key="5">
    <source>
        <dbReference type="Proteomes" id="UP000199045"/>
    </source>
</evidence>
<evidence type="ECO:0000313" key="4">
    <source>
        <dbReference type="EMBL" id="SDG77308.1"/>
    </source>
</evidence>
<evidence type="ECO:0000259" key="3">
    <source>
        <dbReference type="Pfam" id="PF03629"/>
    </source>
</evidence>
<dbReference type="InterPro" id="IPR013783">
    <property type="entry name" value="Ig-like_fold"/>
</dbReference>
<gene>
    <name evidence="4" type="ORF">SAMN04488121_106233</name>
</gene>
<dbReference type="InterPro" id="IPR005181">
    <property type="entry name" value="SASA"/>
</dbReference>
<dbReference type="InterPro" id="IPR039329">
    <property type="entry name" value="SIAE"/>
</dbReference>
<dbReference type="PANTHER" id="PTHR22901:SF0">
    <property type="entry name" value="SIALATE O-ACETYLESTERASE"/>
    <property type="match status" value="1"/>
</dbReference>
<evidence type="ECO:0000256" key="2">
    <source>
        <dbReference type="SAM" id="SignalP"/>
    </source>
</evidence>
<dbReference type="RefSeq" id="WP_089835288.1">
    <property type="nucleotide sequence ID" value="NZ_FNBN01000006.1"/>
</dbReference>
<dbReference type="Gene3D" id="2.60.40.10">
    <property type="entry name" value="Immunoglobulins"/>
    <property type="match status" value="1"/>
</dbReference>
<feature type="domain" description="Sialate O-acetylesterase" evidence="3">
    <location>
        <begin position="107"/>
        <end position="357"/>
    </location>
</feature>
<dbReference type="Pfam" id="PF03629">
    <property type="entry name" value="SASA"/>
    <property type="match status" value="1"/>
</dbReference>
<reference evidence="4 5" key="1">
    <citation type="submission" date="2016-10" db="EMBL/GenBank/DDBJ databases">
        <authorList>
            <person name="de Groot N.N."/>
        </authorList>
    </citation>
    <scope>NUCLEOTIDE SEQUENCE [LARGE SCALE GENOMIC DNA]</scope>
    <source>
        <strain evidence="4 5">DSM 527</strain>
    </source>
</reference>
<dbReference type="GO" id="GO:0001681">
    <property type="term" value="F:sialate O-acetylesterase activity"/>
    <property type="evidence" value="ECO:0007669"/>
    <property type="project" value="InterPro"/>
</dbReference>
<dbReference type="EMBL" id="FNBN01000006">
    <property type="protein sequence ID" value="SDG77308.1"/>
    <property type="molecule type" value="Genomic_DNA"/>
</dbReference>
<dbReference type="PANTHER" id="PTHR22901">
    <property type="entry name" value="SIALATE O-ACETYLESTERASE"/>
    <property type="match status" value="1"/>
</dbReference>
<protein>
    <submittedName>
        <fullName evidence="4">Sialate O-acetylesterase</fullName>
    </submittedName>
</protein>
<organism evidence="4 5">
    <name type="scientific">Chitinophaga filiformis</name>
    <name type="common">Myxococcus filiformis</name>
    <name type="synonym">Flexibacter filiformis</name>
    <dbReference type="NCBI Taxonomy" id="104663"/>
    <lineage>
        <taxon>Bacteria</taxon>
        <taxon>Pseudomonadati</taxon>
        <taxon>Bacteroidota</taxon>
        <taxon>Chitinophagia</taxon>
        <taxon>Chitinophagales</taxon>
        <taxon>Chitinophagaceae</taxon>
        <taxon>Chitinophaga</taxon>
    </lineage>
</organism>
<dbReference type="InterPro" id="IPR036514">
    <property type="entry name" value="SGNH_hydro_sf"/>
</dbReference>
<dbReference type="Proteomes" id="UP000199045">
    <property type="component" value="Unassembled WGS sequence"/>
</dbReference>
<dbReference type="Gene3D" id="3.40.50.1110">
    <property type="entry name" value="SGNH hydrolase"/>
    <property type="match status" value="1"/>
</dbReference>
<feature type="signal peptide" evidence="2">
    <location>
        <begin position="1"/>
        <end position="25"/>
    </location>
</feature>